<dbReference type="EMBL" id="JARSFG010000011">
    <property type="protein sequence ID" value="MEC1178416.1"/>
    <property type="molecule type" value="Genomic_DNA"/>
</dbReference>
<organism evidence="1 2">
    <name type="scientific">Metasolibacillus meyeri</name>
    <dbReference type="NCBI Taxonomy" id="1071052"/>
    <lineage>
        <taxon>Bacteria</taxon>
        <taxon>Bacillati</taxon>
        <taxon>Bacillota</taxon>
        <taxon>Bacilli</taxon>
        <taxon>Bacillales</taxon>
        <taxon>Caryophanaceae</taxon>
        <taxon>Metasolibacillus</taxon>
    </lineage>
</organism>
<gene>
    <name evidence="1" type="ORF">P9B03_07980</name>
</gene>
<proteinExistence type="predicted"/>
<comment type="caution">
    <text evidence="1">The sequence shown here is derived from an EMBL/GenBank/DDBJ whole genome shotgun (WGS) entry which is preliminary data.</text>
</comment>
<dbReference type="AlphaFoldDB" id="A0AAW9NPJ5"/>
<dbReference type="Proteomes" id="UP001344888">
    <property type="component" value="Unassembled WGS sequence"/>
</dbReference>
<protein>
    <submittedName>
        <fullName evidence="1">Uncharacterized protein</fullName>
    </submittedName>
</protein>
<reference evidence="1 2" key="1">
    <citation type="submission" date="2023-03" db="EMBL/GenBank/DDBJ databases">
        <title>Bacillus Genome Sequencing.</title>
        <authorList>
            <person name="Dunlap C."/>
        </authorList>
    </citation>
    <scope>NUCLEOTIDE SEQUENCE [LARGE SCALE GENOMIC DNA]</scope>
    <source>
        <strain evidence="1 2">B-59205</strain>
    </source>
</reference>
<evidence type="ECO:0000313" key="2">
    <source>
        <dbReference type="Proteomes" id="UP001344888"/>
    </source>
</evidence>
<dbReference type="RefSeq" id="WP_326122936.1">
    <property type="nucleotide sequence ID" value="NZ_JARSFG010000011.1"/>
</dbReference>
<name>A0AAW9NPJ5_9BACL</name>
<evidence type="ECO:0000313" key="1">
    <source>
        <dbReference type="EMBL" id="MEC1178416.1"/>
    </source>
</evidence>
<accession>A0AAW9NPJ5</accession>
<sequence length="133" mass="15327">MMLVTQSLPQDVATTEFFFLSRELGTPFDSIPFLTFIPPLMVVGDFCICHYAFDTKNNAAVALLSRRKHCCCRFTFAQKTLLNQVKYLPNRVVAKNVSQNKFADTFFCIIPAFMKREFANFYKLDMVFKNPLA</sequence>
<keyword evidence="2" id="KW-1185">Reference proteome</keyword>